<dbReference type="Proteomes" id="UP000324222">
    <property type="component" value="Unassembled WGS sequence"/>
</dbReference>
<comment type="caution">
    <text evidence="1">The sequence shown here is derived from an EMBL/GenBank/DDBJ whole genome shotgun (WGS) entry which is preliminary data.</text>
</comment>
<gene>
    <name evidence="1" type="ORF">E2C01_005665</name>
</gene>
<accession>A0A5B7CUW2</accession>
<protein>
    <submittedName>
        <fullName evidence="1">Uncharacterized protein</fullName>
    </submittedName>
</protein>
<dbReference type="EMBL" id="VSRR010000247">
    <property type="protein sequence ID" value="MPC12948.1"/>
    <property type="molecule type" value="Genomic_DNA"/>
</dbReference>
<evidence type="ECO:0000313" key="1">
    <source>
        <dbReference type="EMBL" id="MPC12948.1"/>
    </source>
</evidence>
<sequence length="104" mass="11838">MDVAQCTFYKCTPLTEKKGYQMSGYPFNEFGMSGYETANGRRRTRELIEEKIGLAISVPATSTHELYMYTISHVAIHPITPSTFHVDMFFPTKAQRRPSGCAEY</sequence>
<keyword evidence="2" id="KW-1185">Reference proteome</keyword>
<name>A0A5B7CUW2_PORTR</name>
<dbReference type="AlphaFoldDB" id="A0A5B7CUW2"/>
<reference evidence="1 2" key="1">
    <citation type="submission" date="2019-05" db="EMBL/GenBank/DDBJ databases">
        <title>Another draft genome of Portunus trituberculatus and its Hox gene families provides insights of decapod evolution.</title>
        <authorList>
            <person name="Jeong J.-H."/>
            <person name="Song I."/>
            <person name="Kim S."/>
            <person name="Choi T."/>
            <person name="Kim D."/>
            <person name="Ryu S."/>
            <person name="Kim W."/>
        </authorList>
    </citation>
    <scope>NUCLEOTIDE SEQUENCE [LARGE SCALE GENOMIC DNA]</scope>
    <source>
        <tissue evidence="1">Muscle</tissue>
    </source>
</reference>
<evidence type="ECO:0000313" key="2">
    <source>
        <dbReference type="Proteomes" id="UP000324222"/>
    </source>
</evidence>
<proteinExistence type="predicted"/>
<organism evidence="1 2">
    <name type="scientific">Portunus trituberculatus</name>
    <name type="common">Swimming crab</name>
    <name type="synonym">Neptunus trituberculatus</name>
    <dbReference type="NCBI Taxonomy" id="210409"/>
    <lineage>
        <taxon>Eukaryota</taxon>
        <taxon>Metazoa</taxon>
        <taxon>Ecdysozoa</taxon>
        <taxon>Arthropoda</taxon>
        <taxon>Crustacea</taxon>
        <taxon>Multicrustacea</taxon>
        <taxon>Malacostraca</taxon>
        <taxon>Eumalacostraca</taxon>
        <taxon>Eucarida</taxon>
        <taxon>Decapoda</taxon>
        <taxon>Pleocyemata</taxon>
        <taxon>Brachyura</taxon>
        <taxon>Eubrachyura</taxon>
        <taxon>Portunoidea</taxon>
        <taxon>Portunidae</taxon>
        <taxon>Portuninae</taxon>
        <taxon>Portunus</taxon>
    </lineage>
</organism>